<dbReference type="AlphaFoldDB" id="A0AAV7T3P3"/>
<comment type="caution">
    <text evidence="1">The sequence shown here is derived from an EMBL/GenBank/DDBJ whole genome shotgun (WGS) entry which is preliminary data.</text>
</comment>
<proteinExistence type="predicted"/>
<protein>
    <submittedName>
        <fullName evidence="1">Uncharacterized protein</fullName>
    </submittedName>
</protein>
<evidence type="ECO:0000313" key="1">
    <source>
        <dbReference type="EMBL" id="KAJ1171187.1"/>
    </source>
</evidence>
<name>A0AAV7T3P3_PLEWA</name>
<dbReference type="Proteomes" id="UP001066276">
    <property type="component" value="Chromosome 4_1"/>
</dbReference>
<dbReference type="EMBL" id="JANPWB010000007">
    <property type="protein sequence ID" value="KAJ1171187.1"/>
    <property type="molecule type" value="Genomic_DNA"/>
</dbReference>
<accession>A0AAV7T3P3</accession>
<evidence type="ECO:0000313" key="2">
    <source>
        <dbReference type="Proteomes" id="UP001066276"/>
    </source>
</evidence>
<reference evidence="1" key="1">
    <citation type="journal article" date="2022" name="bioRxiv">
        <title>Sequencing and chromosome-scale assembly of the giantPleurodeles waltlgenome.</title>
        <authorList>
            <person name="Brown T."/>
            <person name="Elewa A."/>
            <person name="Iarovenko S."/>
            <person name="Subramanian E."/>
            <person name="Araus A.J."/>
            <person name="Petzold A."/>
            <person name="Susuki M."/>
            <person name="Suzuki K.-i.T."/>
            <person name="Hayashi T."/>
            <person name="Toyoda A."/>
            <person name="Oliveira C."/>
            <person name="Osipova E."/>
            <person name="Leigh N.D."/>
            <person name="Simon A."/>
            <person name="Yun M.H."/>
        </authorList>
    </citation>
    <scope>NUCLEOTIDE SEQUENCE</scope>
    <source>
        <strain evidence="1">20211129_DDA</strain>
        <tissue evidence="1">Liver</tissue>
    </source>
</reference>
<organism evidence="1 2">
    <name type="scientific">Pleurodeles waltl</name>
    <name type="common">Iberian ribbed newt</name>
    <dbReference type="NCBI Taxonomy" id="8319"/>
    <lineage>
        <taxon>Eukaryota</taxon>
        <taxon>Metazoa</taxon>
        <taxon>Chordata</taxon>
        <taxon>Craniata</taxon>
        <taxon>Vertebrata</taxon>
        <taxon>Euteleostomi</taxon>
        <taxon>Amphibia</taxon>
        <taxon>Batrachia</taxon>
        <taxon>Caudata</taxon>
        <taxon>Salamandroidea</taxon>
        <taxon>Salamandridae</taxon>
        <taxon>Pleurodelinae</taxon>
        <taxon>Pleurodeles</taxon>
    </lineage>
</organism>
<gene>
    <name evidence="1" type="ORF">NDU88_003057</name>
</gene>
<sequence length="260" mass="30187">MWPTFPACRRLSSYGSQMSEMQLSQPLCKRLHGWTHQGRERMTYPTMHGFESFALHVEARNRSSSTDSGADSTREANKHLYLMLDAQAQERTSEHVQLVDKRQIKKMMMVELQVRYRTTQFVLNSRATCNIMCMSEYKKMKSKPPLSSSTVDMFMWGVRQPVVNMGKFVETVTYNETSIQEEVHVLQGDVPVPCLQVMGLLVMTYHSAECHNIFREYHAVLKGLGKLNNTQVTLHIKQLNLWLKITAEFLYTSKRRQKNN</sequence>
<keyword evidence="2" id="KW-1185">Reference proteome</keyword>